<name>A0A5J4TQJ4_9EUKA</name>
<sequence length="75" mass="8715">MQKFFIIGEYADLIKIGGRMRKQRNLPPSERMIIAVIQRKVENNYSDGLYYKGDQIMKQSRELQKAGIAHGEDID</sequence>
<organism evidence="1 2">
    <name type="scientific">Streblomastix strix</name>
    <dbReference type="NCBI Taxonomy" id="222440"/>
    <lineage>
        <taxon>Eukaryota</taxon>
        <taxon>Metamonada</taxon>
        <taxon>Preaxostyla</taxon>
        <taxon>Oxymonadida</taxon>
        <taxon>Streblomastigidae</taxon>
        <taxon>Streblomastix</taxon>
    </lineage>
</organism>
<dbReference type="AlphaFoldDB" id="A0A5J4TQJ4"/>
<dbReference type="Proteomes" id="UP000324800">
    <property type="component" value="Unassembled WGS sequence"/>
</dbReference>
<evidence type="ECO:0000313" key="2">
    <source>
        <dbReference type="Proteomes" id="UP000324800"/>
    </source>
</evidence>
<dbReference type="EMBL" id="SNRW01026850">
    <property type="protein sequence ID" value="KAA6360507.1"/>
    <property type="molecule type" value="Genomic_DNA"/>
</dbReference>
<evidence type="ECO:0000313" key="1">
    <source>
        <dbReference type="EMBL" id="KAA6360507.1"/>
    </source>
</evidence>
<reference evidence="1 2" key="1">
    <citation type="submission" date="2019-03" db="EMBL/GenBank/DDBJ databases">
        <title>Single cell metagenomics reveals metabolic interactions within the superorganism composed of flagellate Streblomastix strix and complex community of Bacteroidetes bacteria on its surface.</title>
        <authorList>
            <person name="Treitli S.C."/>
            <person name="Kolisko M."/>
            <person name="Husnik F."/>
            <person name="Keeling P."/>
            <person name="Hampl V."/>
        </authorList>
    </citation>
    <scope>NUCLEOTIDE SEQUENCE [LARGE SCALE GENOMIC DNA]</scope>
    <source>
        <strain evidence="1">ST1C</strain>
    </source>
</reference>
<accession>A0A5J4TQJ4</accession>
<gene>
    <name evidence="1" type="ORF">EZS28_043967</name>
</gene>
<comment type="caution">
    <text evidence="1">The sequence shown here is derived from an EMBL/GenBank/DDBJ whole genome shotgun (WGS) entry which is preliminary data.</text>
</comment>
<proteinExistence type="predicted"/>
<protein>
    <submittedName>
        <fullName evidence="1">Uncharacterized protein</fullName>
    </submittedName>
</protein>